<gene>
    <name evidence="13" type="ORF">Salat_0436600</name>
</gene>
<keyword evidence="4" id="KW-0963">Cytoplasm</keyword>
<accession>A0AAE2D028</accession>
<evidence type="ECO:0000256" key="8">
    <source>
        <dbReference type="ARBA" id="ARBA00022741"/>
    </source>
</evidence>
<evidence type="ECO:0000256" key="9">
    <source>
        <dbReference type="ARBA" id="ARBA00022821"/>
    </source>
</evidence>
<organism evidence="13 14">
    <name type="scientific">Sesamum alatum</name>
    <dbReference type="NCBI Taxonomy" id="300844"/>
    <lineage>
        <taxon>Eukaryota</taxon>
        <taxon>Viridiplantae</taxon>
        <taxon>Streptophyta</taxon>
        <taxon>Embryophyta</taxon>
        <taxon>Tracheophyta</taxon>
        <taxon>Spermatophyta</taxon>
        <taxon>Magnoliopsida</taxon>
        <taxon>eudicotyledons</taxon>
        <taxon>Gunneridae</taxon>
        <taxon>Pentapetalae</taxon>
        <taxon>asterids</taxon>
        <taxon>lamiids</taxon>
        <taxon>Lamiales</taxon>
        <taxon>Pedaliaceae</taxon>
        <taxon>Sesamum</taxon>
    </lineage>
</organism>
<evidence type="ECO:0000313" key="13">
    <source>
        <dbReference type="EMBL" id="KAK4441017.1"/>
    </source>
</evidence>
<evidence type="ECO:0000256" key="4">
    <source>
        <dbReference type="ARBA" id="ARBA00022490"/>
    </source>
</evidence>
<keyword evidence="9" id="KW-0611">Plant defense</keyword>
<evidence type="ECO:0000313" key="14">
    <source>
        <dbReference type="Proteomes" id="UP001293254"/>
    </source>
</evidence>
<dbReference type="Pfam" id="PF23559">
    <property type="entry name" value="WHD_DRP"/>
    <property type="match status" value="1"/>
</dbReference>
<dbReference type="EMBL" id="JACGWO010000001">
    <property type="protein sequence ID" value="KAK4441017.1"/>
    <property type="molecule type" value="Genomic_DNA"/>
</dbReference>
<dbReference type="FunFam" id="1.10.8.430:FF:000003">
    <property type="entry name" value="Probable disease resistance protein At5g66910"/>
    <property type="match status" value="1"/>
</dbReference>
<protein>
    <submittedName>
        <fullName evidence="13">Late blight resistance proteinR1A-10</fullName>
    </submittedName>
</protein>
<dbReference type="Proteomes" id="UP001293254">
    <property type="component" value="Unassembled WGS sequence"/>
</dbReference>
<name>A0AAE2D028_9LAMI</name>
<keyword evidence="14" id="KW-1185">Reference proteome</keyword>
<dbReference type="AlphaFoldDB" id="A0AAE2D028"/>
<comment type="function">
    <text evidence="1">Confers resistance to late blight (Phytophthora infestans) races carrying the avirulence gene Avr1. Resistance proteins guard the plant against pathogens that contain an appropriate avirulence protein via an indirect interaction with this avirulence protein. That triggers a defense system including the hypersensitive response, which restricts the pathogen growth.</text>
</comment>
<evidence type="ECO:0000256" key="10">
    <source>
        <dbReference type="ARBA" id="ARBA00022840"/>
    </source>
</evidence>
<dbReference type="InterPro" id="IPR032675">
    <property type="entry name" value="LRR_dom_sf"/>
</dbReference>
<evidence type="ECO:0000256" key="3">
    <source>
        <dbReference type="ARBA" id="ARBA00008894"/>
    </source>
</evidence>
<keyword evidence="6" id="KW-0381">Hypersensitive response</keyword>
<feature type="domain" description="NB-ARC" evidence="11">
    <location>
        <begin position="1"/>
        <end position="67"/>
    </location>
</feature>
<reference evidence="13" key="1">
    <citation type="submission" date="2020-06" db="EMBL/GenBank/DDBJ databases">
        <authorList>
            <person name="Li T."/>
            <person name="Hu X."/>
            <person name="Zhang T."/>
            <person name="Song X."/>
            <person name="Zhang H."/>
            <person name="Dai N."/>
            <person name="Sheng W."/>
            <person name="Hou X."/>
            <person name="Wei L."/>
        </authorList>
    </citation>
    <scope>NUCLEOTIDE SEQUENCE</scope>
    <source>
        <strain evidence="13">3651</strain>
        <tissue evidence="13">Leaf</tissue>
    </source>
</reference>
<keyword evidence="5" id="KW-0433">Leucine-rich repeat</keyword>
<evidence type="ECO:0000259" key="12">
    <source>
        <dbReference type="Pfam" id="PF23559"/>
    </source>
</evidence>
<reference evidence="13" key="2">
    <citation type="journal article" date="2024" name="Plant">
        <title>Genomic evolution and insights into agronomic trait innovations of Sesamum species.</title>
        <authorList>
            <person name="Miao H."/>
            <person name="Wang L."/>
            <person name="Qu L."/>
            <person name="Liu H."/>
            <person name="Sun Y."/>
            <person name="Le M."/>
            <person name="Wang Q."/>
            <person name="Wei S."/>
            <person name="Zheng Y."/>
            <person name="Lin W."/>
            <person name="Duan Y."/>
            <person name="Cao H."/>
            <person name="Xiong S."/>
            <person name="Wang X."/>
            <person name="Wei L."/>
            <person name="Li C."/>
            <person name="Ma Q."/>
            <person name="Ju M."/>
            <person name="Zhao R."/>
            <person name="Li G."/>
            <person name="Mu C."/>
            <person name="Tian Q."/>
            <person name="Mei H."/>
            <person name="Zhang T."/>
            <person name="Gao T."/>
            <person name="Zhang H."/>
        </authorList>
    </citation>
    <scope>NUCLEOTIDE SEQUENCE</scope>
    <source>
        <strain evidence="13">3651</strain>
    </source>
</reference>
<keyword evidence="10" id="KW-0067">ATP-binding</keyword>
<comment type="subcellular location">
    <subcellularLocation>
        <location evidence="2">Cytoplasm</location>
    </subcellularLocation>
</comment>
<evidence type="ECO:0000259" key="11">
    <source>
        <dbReference type="Pfam" id="PF00931"/>
    </source>
</evidence>
<dbReference type="Gene3D" id="1.10.8.430">
    <property type="entry name" value="Helical domain of apoptotic protease-activating factors"/>
    <property type="match status" value="1"/>
</dbReference>
<sequence>MDDVWSEKAWDDFKQFFPNNGNGSRVVVTTQLSNVAVSVGSQDPYLMGFLDEENCWNLLCEKAFAQRGCPYPELEQIGKDIAKGCRGLPLALVVIGGLLAKSNMTREYWESVVKNVNSFANSEDNEYCLKVLSLTYNSLPIHLKPCFLYMRVFPEDKMIKVAKIIRLWVAEGFIKPARDKTLEEVAEAHLKDLIDMNLIFIRGWKTSGKIKSIGIHDLLRDLCLRESDRENFIRFPRVQRISAVEEDRNKCNLCHNQAFSSDGSINVSEIHVGLQSTSLATALVCEDCKSMYPDLMRLRWVKVFGRPSGKFLQHTRLRYISIGNRYLDINYEKDIISSSILSVLWNLQTLYIKSDIVTPIIALPFDLWMMPQLRHINITRVVLPNPVDAQDTTTILENLQKLSEIHNFRCTEEIVERIPNLKELQVGYPDDGDEWSYFHLHNLVHLHKLESLSLNATNFSLKSITFPTSLKKLVLGRHDDYWVVA</sequence>
<dbReference type="FunFam" id="1.10.10.10:FF:000322">
    <property type="entry name" value="Probable disease resistance protein At1g63360"/>
    <property type="match status" value="1"/>
</dbReference>
<dbReference type="PANTHER" id="PTHR23155">
    <property type="entry name" value="DISEASE RESISTANCE PROTEIN RP"/>
    <property type="match status" value="1"/>
</dbReference>
<dbReference type="SUPFAM" id="SSF52047">
    <property type="entry name" value="RNI-like"/>
    <property type="match status" value="1"/>
</dbReference>
<dbReference type="Pfam" id="PF00931">
    <property type="entry name" value="NB-ARC"/>
    <property type="match status" value="1"/>
</dbReference>
<dbReference type="GO" id="GO:0005524">
    <property type="term" value="F:ATP binding"/>
    <property type="evidence" value="ECO:0007669"/>
    <property type="project" value="UniProtKB-KW"/>
</dbReference>
<dbReference type="InterPro" id="IPR044974">
    <property type="entry name" value="Disease_R_plants"/>
</dbReference>
<feature type="domain" description="Disease resistance protein winged helix" evidence="12">
    <location>
        <begin position="152"/>
        <end position="223"/>
    </location>
</feature>
<comment type="similarity">
    <text evidence="3">Belongs to the disease resistance NB-LRR family.</text>
</comment>
<evidence type="ECO:0000256" key="1">
    <source>
        <dbReference type="ARBA" id="ARBA00002074"/>
    </source>
</evidence>
<dbReference type="GO" id="GO:0005737">
    <property type="term" value="C:cytoplasm"/>
    <property type="evidence" value="ECO:0007669"/>
    <property type="project" value="UniProtKB-SubCell"/>
</dbReference>
<proteinExistence type="inferred from homology"/>
<dbReference type="GO" id="GO:0009626">
    <property type="term" value="P:plant-type hypersensitive response"/>
    <property type="evidence" value="ECO:0007669"/>
    <property type="project" value="UniProtKB-KW"/>
</dbReference>
<dbReference type="InterPro" id="IPR027417">
    <property type="entry name" value="P-loop_NTPase"/>
</dbReference>
<keyword evidence="8" id="KW-0547">Nucleotide-binding</keyword>
<keyword evidence="7" id="KW-0677">Repeat</keyword>
<dbReference type="Gene3D" id="1.10.10.10">
    <property type="entry name" value="Winged helix-like DNA-binding domain superfamily/Winged helix DNA-binding domain"/>
    <property type="match status" value="1"/>
</dbReference>
<dbReference type="PANTHER" id="PTHR23155:SF1152">
    <property type="entry name" value="AAA+ ATPASE DOMAIN-CONTAINING PROTEIN"/>
    <property type="match status" value="1"/>
</dbReference>
<dbReference type="Gene3D" id="3.80.10.10">
    <property type="entry name" value="Ribonuclease Inhibitor"/>
    <property type="match status" value="1"/>
</dbReference>
<evidence type="ECO:0000256" key="6">
    <source>
        <dbReference type="ARBA" id="ARBA00022667"/>
    </source>
</evidence>
<dbReference type="SUPFAM" id="SSF52540">
    <property type="entry name" value="P-loop containing nucleoside triphosphate hydrolases"/>
    <property type="match status" value="1"/>
</dbReference>
<comment type="caution">
    <text evidence="13">The sequence shown here is derived from an EMBL/GenBank/DDBJ whole genome shotgun (WGS) entry which is preliminary data.</text>
</comment>
<dbReference type="InterPro" id="IPR058922">
    <property type="entry name" value="WHD_DRP"/>
</dbReference>
<dbReference type="InterPro" id="IPR036388">
    <property type="entry name" value="WH-like_DNA-bd_sf"/>
</dbReference>
<evidence type="ECO:0000256" key="2">
    <source>
        <dbReference type="ARBA" id="ARBA00004496"/>
    </source>
</evidence>
<dbReference type="GO" id="GO:0043531">
    <property type="term" value="F:ADP binding"/>
    <property type="evidence" value="ECO:0007669"/>
    <property type="project" value="InterPro"/>
</dbReference>
<evidence type="ECO:0000256" key="5">
    <source>
        <dbReference type="ARBA" id="ARBA00022614"/>
    </source>
</evidence>
<dbReference type="InterPro" id="IPR002182">
    <property type="entry name" value="NB-ARC"/>
</dbReference>
<dbReference type="InterPro" id="IPR042197">
    <property type="entry name" value="Apaf_helical"/>
</dbReference>
<evidence type="ECO:0000256" key="7">
    <source>
        <dbReference type="ARBA" id="ARBA00022737"/>
    </source>
</evidence>